<comment type="caution">
    <text evidence="1">The sequence shown here is derived from an EMBL/GenBank/DDBJ whole genome shotgun (WGS) entry which is preliminary data.</text>
</comment>
<gene>
    <name evidence="1" type="ORF">ACH5RR_038826</name>
</gene>
<sequence>EVVGTPSKEISSILGLQAHYGSIRMEFFARFLFFMRVVRRKEAIMSLQSQYGAKFFAWRSYNILS</sequence>
<dbReference type="AlphaFoldDB" id="A0ABD2XXT2"/>
<evidence type="ECO:0000313" key="2">
    <source>
        <dbReference type="Proteomes" id="UP001630127"/>
    </source>
</evidence>
<keyword evidence="2" id="KW-1185">Reference proteome</keyword>
<organism evidence="1 2">
    <name type="scientific">Cinchona calisaya</name>
    <dbReference type="NCBI Taxonomy" id="153742"/>
    <lineage>
        <taxon>Eukaryota</taxon>
        <taxon>Viridiplantae</taxon>
        <taxon>Streptophyta</taxon>
        <taxon>Embryophyta</taxon>
        <taxon>Tracheophyta</taxon>
        <taxon>Spermatophyta</taxon>
        <taxon>Magnoliopsida</taxon>
        <taxon>eudicotyledons</taxon>
        <taxon>Gunneridae</taxon>
        <taxon>Pentapetalae</taxon>
        <taxon>asterids</taxon>
        <taxon>lamiids</taxon>
        <taxon>Gentianales</taxon>
        <taxon>Rubiaceae</taxon>
        <taxon>Cinchonoideae</taxon>
        <taxon>Cinchoneae</taxon>
        <taxon>Cinchona</taxon>
    </lineage>
</organism>
<name>A0ABD2XXT2_9GENT</name>
<proteinExistence type="predicted"/>
<feature type="non-terminal residue" evidence="1">
    <location>
        <position position="1"/>
    </location>
</feature>
<protein>
    <submittedName>
        <fullName evidence="1">Uncharacterized protein</fullName>
    </submittedName>
</protein>
<reference evidence="1 2" key="1">
    <citation type="submission" date="2024-11" db="EMBL/GenBank/DDBJ databases">
        <title>A near-complete genome assembly of Cinchona calisaya.</title>
        <authorList>
            <person name="Lian D.C."/>
            <person name="Zhao X.W."/>
            <person name="Wei L."/>
        </authorList>
    </citation>
    <scope>NUCLEOTIDE SEQUENCE [LARGE SCALE GENOMIC DNA]</scope>
    <source>
        <tissue evidence="1">Nenye</tissue>
    </source>
</reference>
<evidence type="ECO:0000313" key="1">
    <source>
        <dbReference type="EMBL" id="KAL3499733.1"/>
    </source>
</evidence>
<dbReference type="Proteomes" id="UP001630127">
    <property type="component" value="Unassembled WGS sequence"/>
</dbReference>
<accession>A0ABD2XXT2</accession>
<dbReference type="EMBL" id="JBJUIK010000016">
    <property type="protein sequence ID" value="KAL3499733.1"/>
    <property type="molecule type" value="Genomic_DNA"/>
</dbReference>